<gene>
    <name evidence="2" type="ORF">B0T19DRAFT_288628</name>
</gene>
<organism evidence="2 3">
    <name type="scientific">Cercophora scortea</name>
    <dbReference type="NCBI Taxonomy" id="314031"/>
    <lineage>
        <taxon>Eukaryota</taxon>
        <taxon>Fungi</taxon>
        <taxon>Dikarya</taxon>
        <taxon>Ascomycota</taxon>
        <taxon>Pezizomycotina</taxon>
        <taxon>Sordariomycetes</taxon>
        <taxon>Sordariomycetidae</taxon>
        <taxon>Sordariales</taxon>
        <taxon>Lasiosphaeriaceae</taxon>
        <taxon>Cercophora</taxon>
    </lineage>
</organism>
<reference evidence="2" key="1">
    <citation type="journal article" date="2023" name="Mol. Phylogenet. Evol.">
        <title>Genome-scale phylogeny and comparative genomics of the fungal order Sordariales.</title>
        <authorList>
            <person name="Hensen N."/>
            <person name="Bonometti L."/>
            <person name="Westerberg I."/>
            <person name="Brannstrom I.O."/>
            <person name="Guillou S."/>
            <person name="Cros-Aarteil S."/>
            <person name="Calhoun S."/>
            <person name="Haridas S."/>
            <person name="Kuo A."/>
            <person name="Mondo S."/>
            <person name="Pangilinan J."/>
            <person name="Riley R."/>
            <person name="LaButti K."/>
            <person name="Andreopoulos B."/>
            <person name="Lipzen A."/>
            <person name="Chen C."/>
            <person name="Yan M."/>
            <person name="Daum C."/>
            <person name="Ng V."/>
            <person name="Clum A."/>
            <person name="Steindorff A."/>
            <person name="Ohm R.A."/>
            <person name="Martin F."/>
            <person name="Silar P."/>
            <person name="Natvig D.O."/>
            <person name="Lalanne C."/>
            <person name="Gautier V."/>
            <person name="Ament-Velasquez S.L."/>
            <person name="Kruys A."/>
            <person name="Hutchinson M.I."/>
            <person name="Powell A.J."/>
            <person name="Barry K."/>
            <person name="Miller A.N."/>
            <person name="Grigoriev I.V."/>
            <person name="Debuchy R."/>
            <person name="Gladieux P."/>
            <person name="Hiltunen Thoren M."/>
            <person name="Johannesson H."/>
        </authorList>
    </citation>
    <scope>NUCLEOTIDE SEQUENCE</scope>
    <source>
        <strain evidence="2">SMH4131-1</strain>
    </source>
</reference>
<dbReference type="AlphaFoldDB" id="A0AAE0I456"/>
<dbReference type="EMBL" id="JAUEPO010000007">
    <property type="protein sequence ID" value="KAK3317256.1"/>
    <property type="molecule type" value="Genomic_DNA"/>
</dbReference>
<evidence type="ECO:0000313" key="3">
    <source>
        <dbReference type="Proteomes" id="UP001286456"/>
    </source>
</evidence>
<keyword evidence="3" id="KW-1185">Reference proteome</keyword>
<reference evidence="2" key="2">
    <citation type="submission" date="2023-06" db="EMBL/GenBank/DDBJ databases">
        <authorList>
            <consortium name="Lawrence Berkeley National Laboratory"/>
            <person name="Haridas S."/>
            <person name="Hensen N."/>
            <person name="Bonometti L."/>
            <person name="Westerberg I."/>
            <person name="Brannstrom I.O."/>
            <person name="Guillou S."/>
            <person name="Cros-Aarteil S."/>
            <person name="Calhoun S."/>
            <person name="Kuo A."/>
            <person name="Mondo S."/>
            <person name="Pangilinan J."/>
            <person name="Riley R."/>
            <person name="Labutti K."/>
            <person name="Andreopoulos B."/>
            <person name="Lipzen A."/>
            <person name="Chen C."/>
            <person name="Yanf M."/>
            <person name="Daum C."/>
            <person name="Ng V."/>
            <person name="Clum A."/>
            <person name="Steindorff A."/>
            <person name="Ohm R."/>
            <person name="Martin F."/>
            <person name="Silar P."/>
            <person name="Natvig D."/>
            <person name="Lalanne C."/>
            <person name="Gautier V."/>
            <person name="Ament-Velasquez S.L."/>
            <person name="Kruys A."/>
            <person name="Hutchinson M.I."/>
            <person name="Powell A.J."/>
            <person name="Barry K."/>
            <person name="Miller A.N."/>
            <person name="Grigoriev I.V."/>
            <person name="Debuchy R."/>
            <person name="Gladieux P."/>
            <person name="Thoren M.H."/>
            <person name="Johannesson H."/>
        </authorList>
    </citation>
    <scope>NUCLEOTIDE SEQUENCE</scope>
    <source>
        <strain evidence="2">SMH4131-1</strain>
    </source>
</reference>
<feature type="compositionally biased region" description="Basic and acidic residues" evidence="1">
    <location>
        <begin position="101"/>
        <end position="112"/>
    </location>
</feature>
<evidence type="ECO:0000256" key="1">
    <source>
        <dbReference type="SAM" id="MobiDB-lite"/>
    </source>
</evidence>
<feature type="region of interest" description="Disordered" evidence="1">
    <location>
        <begin position="101"/>
        <end position="120"/>
    </location>
</feature>
<accession>A0AAE0I456</accession>
<name>A0AAE0I456_9PEZI</name>
<protein>
    <submittedName>
        <fullName evidence="2">Uncharacterized protein</fullName>
    </submittedName>
</protein>
<sequence length="198" mass="22364">MVTRMPPPSSIDLPKQRHARLGISQRATINKPLGAKGWQEAALTWILRRVCISYLPIYLSAVQRGCHNGKWPIKRPRDKNAKDCRSSGGIYLAQPLALRRDQSHSRARGEGRKWRHVAPTGPPGAHVDLHRVYLKIPNTKRGPRWPVRFLRSTLDDTAGCARNRQALRPFIVAAWPSCLGFLCFSPEVFGLSFGQLRM</sequence>
<comment type="caution">
    <text evidence="2">The sequence shown here is derived from an EMBL/GenBank/DDBJ whole genome shotgun (WGS) entry which is preliminary data.</text>
</comment>
<proteinExistence type="predicted"/>
<evidence type="ECO:0000313" key="2">
    <source>
        <dbReference type="EMBL" id="KAK3317256.1"/>
    </source>
</evidence>
<dbReference type="Proteomes" id="UP001286456">
    <property type="component" value="Unassembled WGS sequence"/>
</dbReference>